<comment type="similarity">
    <text evidence="2">Belongs to the glycosyltransferase 47 family.</text>
</comment>
<evidence type="ECO:0000313" key="9">
    <source>
        <dbReference type="Proteomes" id="UP001318860"/>
    </source>
</evidence>
<keyword evidence="3" id="KW-0808">Transferase</keyword>
<dbReference type="InterPro" id="IPR040911">
    <property type="entry name" value="Exostosin_GT47"/>
</dbReference>
<feature type="region of interest" description="Disordered" evidence="6">
    <location>
        <begin position="167"/>
        <end position="215"/>
    </location>
</feature>
<gene>
    <name evidence="8" type="ORF">DH2020_025405</name>
</gene>
<dbReference type="Proteomes" id="UP001318860">
    <property type="component" value="Unassembled WGS sequence"/>
</dbReference>
<evidence type="ECO:0000256" key="1">
    <source>
        <dbReference type="ARBA" id="ARBA00004323"/>
    </source>
</evidence>
<evidence type="ECO:0000256" key="3">
    <source>
        <dbReference type="ARBA" id="ARBA00022676"/>
    </source>
</evidence>
<evidence type="ECO:0000256" key="4">
    <source>
        <dbReference type="ARBA" id="ARBA00022968"/>
    </source>
</evidence>
<comment type="caution">
    <text evidence="8">The sequence shown here is derived from an EMBL/GenBank/DDBJ whole genome shotgun (WGS) entry which is preliminary data.</text>
</comment>
<keyword evidence="5" id="KW-0333">Golgi apparatus</keyword>
<keyword evidence="4" id="KW-0812">Transmembrane</keyword>
<feature type="compositionally biased region" description="Basic and acidic residues" evidence="6">
    <location>
        <begin position="179"/>
        <end position="197"/>
    </location>
</feature>
<dbReference type="EMBL" id="JABTTQ020000233">
    <property type="protein sequence ID" value="KAK6140873.1"/>
    <property type="molecule type" value="Genomic_DNA"/>
</dbReference>
<accession>A0ABR0VZU5</accession>
<name>A0ABR0VZU5_REHGL</name>
<organism evidence="8 9">
    <name type="scientific">Rehmannia glutinosa</name>
    <name type="common">Chinese foxglove</name>
    <dbReference type="NCBI Taxonomy" id="99300"/>
    <lineage>
        <taxon>Eukaryota</taxon>
        <taxon>Viridiplantae</taxon>
        <taxon>Streptophyta</taxon>
        <taxon>Embryophyta</taxon>
        <taxon>Tracheophyta</taxon>
        <taxon>Spermatophyta</taxon>
        <taxon>Magnoliopsida</taxon>
        <taxon>eudicotyledons</taxon>
        <taxon>Gunneridae</taxon>
        <taxon>Pentapetalae</taxon>
        <taxon>asterids</taxon>
        <taxon>lamiids</taxon>
        <taxon>Lamiales</taxon>
        <taxon>Orobanchaceae</taxon>
        <taxon>Rehmannieae</taxon>
        <taxon>Rehmannia</taxon>
    </lineage>
</organism>
<keyword evidence="4" id="KW-0735">Signal-anchor</keyword>
<feature type="compositionally biased region" description="Polar residues" evidence="6">
    <location>
        <begin position="198"/>
        <end position="210"/>
    </location>
</feature>
<proteinExistence type="inferred from homology"/>
<feature type="compositionally biased region" description="Polar residues" evidence="6">
    <location>
        <begin position="167"/>
        <end position="177"/>
    </location>
</feature>
<comment type="subcellular location">
    <subcellularLocation>
        <location evidence="1">Golgi apparatus membrane</location>
        <topology evidence="1">Single-pass type II membrane protein</topology>
    </subcellularLocation>
</comment>
<keyword evidence="3" id="KW-0328">Glycosyltransferase</keyword>
<dbReference type="PANTHER" id="PTHR11062:SF108">
    <property type="entry name" value="EXOSTOSIN FAMILY PROTEIN"/>
    <property type="match status" value="1"/>
</dbReference>
<evidence type="ECO:0000256" key="2">
    <source>
        <dbReference type="ARBA" id="ARBA00010271"/>
    </source>
</evidence>
<protein>
    <recommendedName>
        <fullName evidence="7">Exostosin GT47 domain-containing protein</fullName>
    </recommendedName>
</protein>
<reference evidence="8 9" key="1">
    <citation type="journal article" date="2021" name="Comput. Struct. Biotechnol. J.">
        <title>De novo genome assembly of the potent medicinal plant Rehmannia glutinosa using nanopore technology.</title>
        <authorList>
            <person name="Ma L."/>
            <person name="Dong C."/>
            <person name="Song C."/>
            <person name="Wang X."/>
            <person name="Zheng X."/>
            <person name="Niu Y."/>
            <person name="Chen S."/>
            <person name="Feng W."/>
        </authorList>
    </citation>
    <scope>NUCLEOTIDE SEQUENCE [LARGE SCALE GENOMIC DNA]</scope>
    <source>
        <strain evidence="8">DH-2019</strain>
    </source>
</reference>
<sequence>MALIFSVVLLVQYIELPYGYVLSSLLSFGKSQATSAGSFLTRGSANDTGKNDLKSEIYTPFNDSVGLSTDPKDNSSSRDFMVISHNSTVERVVRNKSLGIEMAGKHGYGLPVSNYTSRKNSSSDNLQFIKNEDKNFKITSTQVAAPPPNLLSHVSPPENMDTNRSMRIQSPRPSSGSMGKDRANMLLNDEKPGRTKSDTSSFVNSSSITRTPVKKRRFKGPPAVVVPISAMNDMLSQSRISYGSMKPKWPSQVDKELLNTQKLIEGAQIMEKIHHIDVNVYRNYPAFIRSYELMEQTLKIYVYTEGERPIFHQPELDGIYASEGWFMKLLEENKHFVTTNPNKAHLFYLPFSSRILEETLYVPNSHSHKNLVKYLSSYLKTITTKHDFWNRTDGADHFLVACHDWTSRIMKNCIRALCNADVKGGFQFGKDVSLPEIYISDAKNPLKDLGGKSPSQRGILAFFAGKMHGYLRPILLNYWENKDPDMKIFGKLHEVKGQMTYIQYMKSSKYCLSVKGYEPYTPRVMEAIFYECVPVIISDNYVPPFFESLNWESFAVFVLEKDIPNLKNILLSISEKRYIKMQQRVRQVQKHFLWHSKPVKYDVFHMILHSVWYTRVFQMRPG</sequence>
<evidence type="ECO:0000256" key="5">
    <source>
        <dbReference type="ARBA" id="ARBA00023034"/>
    </source>
</evidence>
<evidence type="ECO:0000259" key="7">
    <source>
        <dbReference type="Pfam" id="PF03016"/>
    </source>
</evidence>
<evidence type="ECO:0000256" key="6">
    <source>
        <dbReference type="SAM" id="MobiDB-lite"/>
    </source>
</evidence>
<dbReference type="InterPro" id="IPR004263">
    <property type="entry name" value="Exostosin"/>
</dbReference>
<feature type="domain" description="Exostosin GT47" evidence="7">
    <location>
        <begin position="295"/>
        <end position="571"/>
    </location>
</feature>
<keyword evidence="9" id="KW-1185">Reference proteome</keyword>
<dbReference type="PANTHER" id="PTHR11062">
    <property type="entry name" value="EXOSTOSIN HEPARAN SULFATE GLYCOSYLTRANSFERASE -RELATED"/>
    <property type="match status" value="1"/>
</dbReference>
<dbReference type="Pfam" id="PF03016">
    <property type="entry name" value="Exostosin_GT47"/>
    <property type="match status" value="1"/>
</dbReference>
<evidence type="ECO:0000313" key="8">
    <source>
        <dbReference type="EMBL" id="KAK6140873.1"/>
    </source>
</evidence>